<dbReference type="SUPFAM" id="SSF47413">
    <property type="entry name" value="lambda repressor-like DNA-binding domains"/>
    <property type="match status" value="1"/>
</dbReference>
<keyword evidence="3" id="KW-0238">DNA-binding</keyword>
<dbReference type="InterPro" id="IPR046335">
    <property type="entry name" value="LacI/GalR-like_sensor"/>
</dbReference>
<protein>
    <submittedName>
        <fullName evidence="7">LacI family transcriptional regulator</fullName>
    </submittedName>
</protein>
<name>A0A7W7ZTW1_9BACT</name>
<proteinExistence type="predicted"/>
<dbReference type="SMART" id="SM00354">
    <property type="entry name" value="HTH_LACI"/>
    <property type="match status" value="1"/>
</dbReference>
<dbReference type="PROSITE" id="PS00356">
    <property type="entry name" value="HTH_LACI_1"/>
    <property type="match status" value="1"/>
</dbReference>
<dbReference type="SUPFAM" id="SSF53822">
    <property type="entry name" value="Periplasmic binding protein-like I"/>
    <property type="match status" value="1"/>
</dbReference>
<reference evidence="7 8" key="1">
    <citation type="submission" date="2020-08" db="EMBL/GenBank/DDBJ databases">
        <title>Genomic Encyclopedia of Type Strains, Phase IV (KMG-V): Genome sequencing to study the core and pangenomes of soil and plant-associated prokaryotes.</title>
        <authorList>
            <person name="Whitman W."/>
        </authorList>
    </citation>
    <scope>NUCLEOTIDE SEQUENCE [LARGE SCALE GENOMIC DNA]</scope>
    <source>
        <strain evidence="7 8">X5P3</strain>
    </source>
</reference>
<keyword evidence="1" id="KW-0678">Repressor</keyword>
<evidence type="ECO:0000313" key="8">
    <source>
        <dbReference type="Proteomes" id="UP000584867"/>
    </source>
</evidence>
<dbReference type="AlphaFoldDB" id="A0A7W7ZTW1"/>
<evidence type="ECO:0000313" key="7">
    <source>
        <dbReference type="EMBL" id="MBB5066060.1"/>
    </source>
</evidence>
<organism evidence="7 8">
    <name type="scientific">Granulicella mallensis</name>
    <dbReference type="NCBI Taxonomy" id="940614"/>
    <lineage>
        <taxon>Bacteria</taxon>
        <taxon>Pseudomonadati</taxon>
        <taxon>Acidobacteriota</taxon>
        <taxon>Terriglobia</taxon>
        <taxon>Terriglobales</taxon>
        <taxon>Acidobacteriaceae</taxon>
        <taxon>Granulicella</taxon>
    </lineage>
</organism>
<dbReference type="InterPro" id="IPR028082">
    <property type="entry name" value="Peripla_BP_I"/>
</dbReference>
<keyword evidence="4" id="KW-0804">Transcription</keyword>
<evidence type="ECO:0000256" key="1">
    <source>
        <dbReference type="ARBA" id="ARBA00022491"/>
    </source>
</evidence>
<evidence type="ECO:0000259" key="6">
    <source>
        <dbReference type="PROSITE" id="PS50932"/>
    </source>
</evidence>
<feature type="domain" description="HTH lacI-type" evidence="6">
    <location>
        <begin position="2"/>
        <end position="56"/>
    </location>
</feature>
<dbReference type="GO" id="GO:0000976">
    <property type="term" value="F:transcription cis-regulatory region binding"/>
    <property type="evidence" value="ECO:0007669"/>
    <property type="project" value="TreeGrafter"/>
</dbReference>
<dbReference type="OMA" id="MVFVDRW"/>
<dbReference type="CDD" id="cd06267">
    <property type="entry name" value="PBP1_LacI_sugar_binding-like"/>
    <property type="match status" value="1"/>
</dbReference>
<accession>A0A7W7ZTW1</accession>
<evidence type="ECO:0000256" key="5">
    <source>
        <dbReference type="SAM" id="MobiDB-lite"/>
    </source>
</evidence>
<dbReference type="InterPro" id="IPR010982">
    <property type="entry name" value="Lambda_DNA-bd_dom_sf"/>
</dbReference>
<sequence>MPTMNEIARLAEVSLGTVSNVLNNSAKVREPLRRRVMDAVAALGYEPSELARGLRRDKTNMIGMIIPDITNPFFPAVVRGAEDAAFGSGYRLVLCNADNNQSKEIAYMTQLRTYLPTGILVIPSNFSEMTMQLGSSKRSGPVIVCLDRMPRHWKGDTVTVANEEGAVQATQHLIDLGHKHIATITGPLHLSGAHARLMGFRRALKQAAIQVPMEYVQESSFDRAGGYSAALGLLQMQPRPTAIFAQNDMIAMGVAMAIRELGLLCPRDVSLVGFDGLDVTELMDPPLASVMQPGYQLGAMGIQLLLERVKEPDRLFRHHVLPTTLRLGASIGPPPPVRPAKKTRSSAATKSKK</sequence>
<dbReference type="Pfam" id="PF13377">
    <property type="entry name" value="Peripla_BP_3"/>
    <property type="match status" value="1"/>
</dbReference>
<feature type="region of interest" description="Disordered" evidence="5">
    <location>
        <begin position="327"/>
        <end position="353"/>
    </location>
</feature>
<dbReference type="Gene3D" id="1.10.260.40">
    <property type="entry name" value="lambda repressor-like DNA-binding domains"/>
    <property type="match status" value="1"/>
</dbReference>
<dbReference type="PROSITE" id="PS50932">
    <property type="entry name" value="HTH_LACI_2"/>
    <property type="match status" value="1"/>
</dbReference>
<dbReference type="InterPro" id="IPR000843">
    <property type="entry name" value="HTH_LacI"/>
</dbReference>
<dbReference type="RefSeq" id="WP_014266298.1">
    <property type="nucleotide sequence ID" value="NZ_JACHIO010000023.1"/>
</dbReference>
<dbReference type="PANTHER" id="PTHR30146">
    <property type="entry name" value="LACI-RELATED TRANSCRIPTIONAL REPRESSOR"/>
    <property type="match status" value="1"/>
</dbReference>
<evidence type="ECO:0000256" key="3">
    <source>
        <dbReference type="ARBA" id="ARBA00023125"/>
    </source>
</evidence>
<dbReference type="Gene3D" id="3.40.50.2300">
    <property type="match status" value="2"/>
</dbReference>
<comment type="caution">
    <text evidence="7">The sequence shown here is derived from an EMBL/GenBank/DDBJ whole genome shotgun (WGS) entry which is preliminary data.</text>
</comment>
<dbReference type="PANTHER" id="PTHR30146:SF148">
    <property type="entry name" value="HTH-TYPE TRANSCRIPTIONAL REPRESSOR PURR-RELATED"/>
    <property type="match status" value="1"/>
</dbReference>
<dbReference type="Proteomes" id="UP000584867">
    <property type="component" value="Unassembled WGS sequence"/>
</dbReference>
<feature type="compositionally biased region" description="Basic residues" evidence="5">
    <location>
        <begin position="339"/>
        <end position="353"/>
    </location>
</feature>
<dbReference type="CDD" id="cd01392">
    <property type="entry name" value="HTH_LacI"/>
    <property type="match status" value="1"/>
</dbReference>
<dbReference type="Pfam" id="PF00356">
    <property type="entry name" value="LacI"/>
    <property type="match status" value="1"/>
</dbReference>
<evidence type="ECO:0000256" key="4">
    <source>
        <dbReference type="ARBA" id="ARBA00023163"/>
    </source>
</evidence>
<evidence type="ECO:0000256" key="2">
    <source>
        <dbReference type="ARBA" id="ARBA00023015"/>
    </source>
</evidence>
<dbReference type="GO" id="GO:0003700">
    <property type="term" value="F:DNA-binding transcription factor activity"/>
    <property type="evidence" value="ECO:0007669"/>
    <property type="project" value="TreeGrafter"/>
</dbReference>
<keyword evidence="2" id="KW-0805">Transcription regulation</keyword>
<gene>
    <name evidence="7" type="ORF">HDF15_004432</name>
</gene>
<dbReference type="EMBL" id="JACHIO010000023">
    <property type="protein sequence ID" value="MBB5066060.1"/>
    <property type="molecule type" value="Genomic_DNA"/>
</dbReference>